<keyword evidence="3" id="KW-1185">Reference proteome</keyword>
<evidence type="ECO:0000313" key="3">
    <source>
        <dbReference type="Proteomes" id="UP000263377"/>
    </source>
</evidence>
<protein>
    <recommendedName>
        <fullName evidence="4">DUF11 domain-containing protein</fullName>
    </recommendedName>
</protein>
<evidence type="ECO:0000256" key="1">
    <source>
        <dbReference type="SAM" id="SignalP"/>
    </source>
</evidence>
<accession>A0A372ZWM0</accession>
<comment type="caution">
    <text evidence="2">The sequence shown here is derived from an EMBL/GenBank/DDBJ whole genome shotgun (WGS) entry which is preliminary data.</text>
</comment>
<evidence type="ECO:0008006" key="4">
    <source>
        <dbReference type="Google" id="ProtNLM"/>
    </source>
</evidence>
<sequence>MQRVGVILATVLGLGLIFAAQPASATTRDDGVITGVSASVDKKTAAPGDELTLTLSLTNTESAPITFAYEWIGPSFPSNQLTGAFTFTGCGGDQVDCVFGGNSVNFHPTVPIAPGATRTVTATVKITSTPPWTGSYTLNWAPYVYAEYGYPVVKTRSGPFLDGMPGLQTVIS</sequence>
<dbReference type="Proteomes" id="UP000263377">
    <property type="component" value="Unassembled WGS sequence"/>
</dbReference>
<feature type="chain" id="PRO_5016761538" description="DUF11 domain-containing protein" evidence="1">
    <location>
        <begin position="26"/>
        <end position="172"/>
    </location>
</feature>
<reference evidence="2 3" key="1">
    <citation type="submission" date="2018-08" db="EMBL/GenBank/DDBJ databases">
        <title>Diversity &amp; Physiological Properties of Lignin-Decomposing Actinobacteria from Soil.</title>
        <authorList>
            <person name="Roh S.G."/>
            <person name="Kim S.B."/>
        </authorList>
    </citation>
    <scope>NUCLEOTIDE SEQUENCE [LARGE SCALE GENOMIC DNA]</scope>
    <source>
        <strain evidence="2 3">MMS17-GH009</strain>
    </source>
</reference>
<feature type="signal peptide" evidence="1">
    <location>
        <begin position="1"/>
        <end position="25"/>
    </location>
</feature>
<gene>
    <name evidence="2" type="ORF">DR950_22835</name>
</gene>
<dbReference type="AlphaFoldDB" id="A0A372ZWM0"/>
<name>A0A372ZWM0_9ACTN</name>
<dbReference type="EMBL" id="QVIG01000001">
    <property type="protein sequence ID" value="RGD60243.1"/>
    <property type="molecule type" value="Genomic_DNA"/>
</dbReference>
<keyword evidence="1" id="KW-0732">Signal</keyword>
<proteinExistence type="predicted"/>
<evidence type="ECO:0000313" key="2">
    <source>
        <dbReference type="EMBL" id="RGD60243.1"/>
    </source>
</evidence>
<organism evidence="2 3">
    <name type="scientific">Kitasatospora xanthocidica</name>
    <dbReference type="NCBI Taxonomy" id="83382"/>
    <lineage>
        <taxon>Bacteria</taxon>
        <taxon>Bacillati</taxon>
        <taxon>Actinomycetota</taxon>
        <taxon>Actinomycetes</taxon>
        <taxon>Kitasatosporales</taxon>
        <taxon>Streptomycetaceae</taxon>
        <taxon>Kitasatospora</taxon>
    </lineage>
</organism>